<dbReference type="Proteomes" id="UP000887564">
    <property type="component" value="Unplaced"/>
</dbReference>
<feature type="region of interest" description="Disordered" evidence="1">
    <location>
        <begin position="14"/>
        <end position="73"/>
    </location>
</feature>
<evidence type="ECO:0000313" key="2">
    <source>
        <dbReference type="Proteomes" id="UP000887564"/>
    </source>
</evidence>
<evidence type="ECO:0000313" key="3">
    <source>
        <dbReference type="WBParaSite" id="PEQ_0001358701-mRNA-1"/>
    </source>
</evidence>
<reference evidence="3" key="1">
    <citation type="submission" date="2022-11" db="UniProtKB">
        <authorList>
            <consortium name="WormBaseParasite"/>
        </authorList>
    </citation>
    <scope>IDENTIFICATION</scope>
</reference>
<organism evidence="2 3">
    <name type="scientific">Parascaris equorum</name>
    <name type="common">Equine roundworm</name>
    <dbReference type="NCBI Taxonomy" id="6256"/>
    <lineage>
        <taxon>Eukaryota</taxon>
        <taxon>Metazoa</taxon>
        <taxon>Ecdysozoa</taxon>
        <taxon>Nematoda</taxon>
        <taxon>Chromadorea</taxon>
        <taxon>Rhabditida</taxon>
        <taxon>Spirurina</taxon>
        <taxon>Ascaridomorpha</taxon>
        <taxon>Ascaridoidea</taxon>
        <taxon>Ascarididae</taxon>
        <taxon>Parascaris</taxon>
    </lineage>
</organism>
<evidence type="ECO:0000256" key="1">
    <source>
        <dbReference type="SAM" id="MobiDB-lite"/>
    </source>
</evidence>
<keyword evidence="2" id="KW-1185">Reference proteome</keyword>
<protein>
    <submittedName>
        <fullName evidence="3">Uncharacterized protein</fullName>
    </submittedName>
</protein>
<sequence length="73" mass="7974">MAHKCPKSLLLTLPYQHGNEGNTLSLRRKPFTDSLPPSSFNEPHIDNDSSPEAKAQNVALITTDGVRSSSQVQ</sequence>
<dbReference type="WBParaSite" id="PEQ_0001358701-mRNA-1">
    <property type="protein sequence ID" value="PEQ_0001358701-mRNA-1"/>
    <property type="gene ID" value="PEQ_0001358701"/>
</dbReference>
<proteinExistence type="predicted"/>
<name>A0A914S5H6_PAREQ</name>
<dbReference type="AlphaFoldDB" id="A0A914S5H6"/>
<accession>A0A914S5H6</accession>